<keyword evidence="3" id="KW-1185">Reference proteome</keyword>
<dbReference type="RefSeq" id="WP_119161421.1">
    <property type="nucleotide sequence ID" value="NZ_LR134442.1"/>
</dbReference>
<dbReference type="AlphaFoldDB" id="A0A383S571"/>
<gene>
    <name evidence="1" type="ORF">D7U36_13190</name>
    <name evidence="2" type="ORF">PROPAUS_0958</name>
</gene>
<accession>A0A383S571</accession>
<dbReference type="InterPro" id="IPR045436">
    <property type="entry name" value="DUF6507"/>
</dbReference>
<dbReference type="Proteomes" id="UP000279336">
    <property type="component" value="Unassembled WGS sequence"/>
</dbReference>
<reference evidence="2" key="2">
    <citation type="submission" date="2018-08" db="EMBL/GenBank/DDBJ databases">
        <authorList>
            <person name="Ferrada E.E."/>
            <person name="Latorre B.A."/>
        </authorList>
    </citation>
    <scope>NUCLEOTIDE SEQUENCE [LARGE SCALE GENOMIC DNA]</scope>
    <source>
        <strain evidence="2">Propionibacterium_australiense1</strain>
    </source>
</reference>
<reference evidence="3" key="1">
    <citation type="submission" date="2018-08" db="EMBL/GenBank/DDBJ databases">
        <authorList>
            <person name="Hornung B."/>
        </authorList>
    </citation>
    <scope>NUCLEOTIDE SEQUENCE [LARGE SCALE GENOMIC DNA]</scope>
</reference>
<evidence type="ECO:0000313" key="2">
    <source>
        <dbReference type="EMBL" id="SYZ33047.1"/>
    </source>
</evidence>
<dbReference type="EMBL" id="RCIW01000033">
    <property type="protein sequence ID" value="RLP06215.1"/>
    <property type="molecule type" value="Genomic_DNA"/>
</dbReference>
<name>A0A383S571_9ACTN</name>
<dbReference type="Proteomes" id="UP000263928">
    <property type="component" value="Unassembled WGS sequence"/>
</dbReference>
<dbReference type="OrthoDB" id="4829084at2"/>
<organism evidence="2 3">
    <name type="scientific">Propionibacterium australiense</name>
    <dbReference type="NCBI Taxonomy" id="119981"/>
    <lineage>
        <taxon>Bacteria</taxon>
        <taxon>Bacillati</taxon>
        <taxon>Actinomycetota</taxon>
        <taxon>Actinomycetes</taxon>
        <taxon>Propionibacteriales</taxon>
        <taxon>Propionibacteriaceae</taxon>
        <taxon>Propionibacterium</taxon>
    </lineage>
</organism>
<sequence length="130" mass="13316">MSGWKINNGQVRAVLSDVSGCADRFWEGLSEEKFADLSGCLTGGAVEGSATVNTVSGAVPGAVDELIGSLSDELAMIANRVQAGVVGVASSTVAYMQGNEEMAGRFQSEMAAAAGSGDFGFFEENNVLDP</sequence>
<evidence type="ECO:0000313" key="3">
    <source>
        <dbReference type="Proteomes" id="UP000263928"/>
    </source>
</evidence>
<dbReference type="EMBL" id="UNQJ01000005">
    <property type="protein sequence ID" value="SYZ33047.1"/>
    <property type="molecule type" value="Genomic_DNA"/>
</dbReference>
<reference evidence="1 4" key="3">
    <citation type="submission" date="2018-10" db="EMBL/GenBank/DDBJ databases">
        <title>Propionibacterium australiense Genome Sequencing and Assembly.</title>
        <authorList>
            <person name="Bernier A.-M."/>
            <person name="Bernard K."/>
        </authorList>
    </citation>
    <scope>NUCLEOTIDE SEQUENCE [LARGE SCALE GENOMIC DNA]</scope>
    <source>
        <strain evidence="1 4">NML98A078</strain>
    </source>
</reference>
<protein>
    <submittedName>
        <fullName evidence="2">Uncharacterized protein</fullName>
    </submittedName>
</protein>
<evidence type="ECO:0000313" key="4">
    <source>
        <dbReference type="Proteomes" id="UP000279336"/>
    </source>
</evidence>
<evidence type="ECO:0000313" key="1">
    <source>
        <dbReference type="EMBL" id="RLP06215.1"/>
    </source>
</evidence>
<proteinExistence type="predicted"/>
<dbReference type="Pfam" id="PF20117">
    <property type="entry name" value="DUF6507"/>
    <property type="match status" value="1"/>
</dbReference>